<evidence type="ECO:0000313" key="3">
    <source>
        <dbReference type="EMBL" id="TQF08726.1"/>
    </source>
</evidence>
<evidence type="ECO:0000256" key="1">
    <source>
        <dbReference type="SAM" id="MobiDB-lite"/>
    </source>
</evidence>
<feature type="domain" description="DUF7831" evidence="2">
    <location>
        <begin position="181"/>
        <end position="291"/>
    </location>
</feature>
<keyword evidence="4" id="KW-1185">Reference proteome</keyword>
<gene>
    <name evidence="3" type="ORF">FJV41_48370</name>
</gene>
<evidence type="ECO:0000259" key="2">
    <source>
        <dbReference type="Pfam" id="PF25176"/>
    </source>
</evidence>
<feature type="region of interest" description="Disordered" evidence="1">
    <location>
        <begin position="453"/>
        <end position="551"/>
    </location>
</feature>
<dbReference type="Proteomes" id="UP000315369">
    <property type="component" value="Unassembled WGS sequence"/>
</dbReference>
<evidence type="ECO:0000313" key="4">
    <source>
        <dbReference type="Proteomes" id="UP000315369"/>
    </source>
</evidence>
<comment type="caution">
    <text evidence="3">The sequence shown here is derived from an EMBL/GenBank/DDBJ whole genome shotgun (WGS) entry which is preliminary data.</text>
</comment>
<dbReference type="InterPro" id="IPR057153">
    <property type="entry name" value="DUF7831"/>
</dbReference>
<feature type="compositionally biased region" description="Low complexity" evidence="1">
    <location>
        <begin position="134"/>
        <end position="156"/>
    </location>
</feature>
<dbReference type="EMBL" id="VIFM01000467">
    <property type="protein sequence ID" value="TQF08726.1"/>
    <property type="molecule type" value="Genomic_DNA"/>
</dbReference>
<proteinExistence type="predicted"/>
<protein>
    <recommendedName>
        <fullName evidence="2">DUF7831 domain-containing protein</fullName>
    </recommendedName>
</protein>
<name>A0A540WI89_9BACT</name>
<reference evidence="3 4" key="1">
    <citation type="submission" date="2019-06" db="EMBL/GenBank/DDBJ databases">
        <authorList>
            <person name="Livingstone P."/>
            <person name="Whitworth D."/>
        </authorList>
    </citation>
    <scope>NUCLEOTIDE SEQUENCE [LARGE SCALE GENOMIC DNA]</scope>
    <source>
        <strain evidence="3 4">AM401</strain>
    </source>
</reference>
<organism evidence="3 4">
    <name type="scientific">Myxococcus llanfairpwllgwyngyllgogerychwyrndrobwllllantysiliogogogochensis</name>
    <dbReference type="NCBI Taxonomy" id="2590453"/>
    <lineage>
        <taxon>Bacteria</taxon>
        <taxon>Pseudomonadati</taxon>
        <taxon>Myxococcota</taxon>
        <taxon>Myxococcia</taxon>
        <taxon>Myxococcales</taxon>
        <taxon>Cystobacterineae</taxon>
        <taxon>Myxococcaceae</taxon>
        <taxon>Myxococcus</taxon>
    </lineage>
</organism>
<feature type="compositionally biased region" description="Acidic residues" evidence="1">
    <location>
        <begin position="504"/>
        <end position="528"/>
    </location>
</feature>
<sequence length="551" mass="60285">MGLLLDWHRAGWPNELAYRRVNGVDAWSQYLRAMSRDGVWGDHVVLAAVSNLFRVRFQTFARTSARAYWSDEVDFVPREEGHEAAPLLRLANLRNAHYEAVCPEEGLGPAVAGSPERYAALAVRRRRGGEGALRALAQSAATSSSSTASSAGASSTDPAMTGPVCLWPNTNHFKHDTPPRHPRGLFLFGENDASKKNKHFQSSTQAIIRMNPNALGVRTCWVPGVGMVDTDFARNQQAIDDDCAEALRLLTQGLYTTLVVPWNLASNTLDIGTGVANLPKGAPRTWAHLQKKVQELIDWANAQLGTVRVVPRLTLLVPSVVTRKQEDLYVQEVSEAMQRAPSVREDSSTSVVGVPNVVPLRTLRISGGTSPAMGRWSDATYAQNTAILDEDLRALIDRVESRQFRRLVLPRNSDGEILLGTELGQLDVYAPKTLAYLRGRLEGLCQRCKEVQVASSSNSLSSSTTAGEGVARGRARTKRRRDMNNDEAPVEDGTAPVEVNTAPVEDDVAPVEDDAAPVEDDASQDEQERESAPVARRPSKFPRKGTSRPDQ</sequence>
<dbReference type="OrthoDB" id="7999122at2"/>
<accession>A0A540WI89</accession>
<dbReference type="Pfam" id="PF25176">
    <property type="entry name" value="DUF7831"/>
    <property type="match status" value="1"/>
</dbReference>
<feature type="region of interest" description="Disordered" evidence="1">
    <location>
        <begin position="134"/>
        <end position="159"/>
    </location>
</feature>
<dbReference type="AlphaFoldDB" id="A0A540WI89"/>
<feature type="compositionally biased region" description="Basic residues" evidence="1">
    <location>
        <begin position="537"/>
        <end position="551"/>
    </location>
</feature>
<dbReference type="Gene3D" id="3.90.70.80">
    <property type="match status" value="1"/>
</dbReference>